<dbReference type="InterPro" id="IPR051043">
    <property type="entry name" value="Sulfatase_Mod_Factor_Kinase"/>
</dbReference>
<dbReference type="PANTHER" id="PTHR23150:SF19">
    <property type="entry name" value="FORMYLGLYCINE-GENERATING ENZYME"/>
    <property type="match status" value="1"/>
</dbReference>
<dbReference type="InterPro" id="IPR005532">
    <property type="entry name" value="SUMF_dom"/>
</dbReference>
<evidence type="ECO:0000259" key="1">
    <source>
        <dbReference type="Pfam" id="PF03781"/>
    </source>
</evidence>
<sequence length="277" mass="30832">MHNSDVSTPHINPARTRTFTKRRFVAISSMTIALLLNGCATTPSHPLTNQIEKDMVLVEGGVFVMGSDSTSATKAEQPARTVTVDGFYVSKFEVTQDIFNQVMGHSLSYFQGDDIPVNNLSWQQANYFIEQLNQLTGQSYRLPTEAEWEFAAKGGNLSQGYLYSGSNNIEDVAWYSNNASNQAHPVGQKQPNELGLFDMTGNVGEFVIDAFEDTYYRFGPTDNPNNAKDSDINLSHKSVRGGSFAYDADESENYRRDFASQSIIMSDMGLRLVRDIK</sequence>
<dbReference type="Pfam" id="PF03781">
    <property type="entry name" value="FGE-sulfatase"/>
    <property type="match status" value="1"/>
</dbReference>
<dbReference type="InterPro" id="IPR016187">
    <property type="entry name" value="CTDL_fold"/>
</dbReference>
<dbReference type="Proteomes" id="UP000235828">
    <property type="component" value="Chromosome B"/>
</dbReference>
<dbReference type="GO" id="GO:0120147">
    <property type="term" value="F:formylglycine-generating oxidase activity"/>
    <property type="evidence" value="ECO:0007669"/>
    <property type="project" value="TreeGrafter"/>
</dbReference>
<dbReference type="InterPro" id="IPR042095">
    <property type="entry name" value="SUMF_sf"/>
</dbReference>
<proteinExistence type="predicted"/>
<dbReference type="AlphaFoldDB" id="A0A2N8ZM24"/>
<protein>
    <recommendedName>
        <fullName evidence="1">Sulfatase-modifying factor enzyme-like domain-containing protein</fullName>
    </recommendedName>
</protein>
<organism evidence="2 3">
    <name type="scientific">Vibrio tapetis subsp. tapetis</name>
    <dbReference type="NCBI Taxonomy" id="1671868"/>
    <lineage>
        <taxon>Bacteria</taxon>
        <taxon>Pseudomonadati</taxon>
        <taxon>Pseudomonadota</taxon>
        <taxon>Gammaproteobacteria</taxon>
        <taxon>Vibrionales</taxon>
        <taxon>Vibrionaceae</taxon>
        <taxon>Vibrio</taxon>
    </lineage>
</organism>
<evidence type="ECO:0000313" key="2">
    <source>
        <dbReference type="EMBL" id="SON52964.1"/>
    </source>
</evidence>
<dbReference type="EMBL" id="LT960612">
    <property type="protein sequence ID" value="SON52964.1"/>
    <property type="molecule type" value="Genomic_DNA"/>
</dbReference>
<reference evidence="2 3" key="1">
    <citation type="submission" date="2017-10" db="EMBL/GenBank/DDBJ databases">
        <authorList>
            <person name="Banno H."/>
            <person name="Chua N.-H."/>
        </authorList>
    </citation>
    <scope>NUCLEOTIDE SEQUENCE [LARGE SCALE GENOMIC DNA]</scope>
    <source>
        <strain evidence="2">Vibrio tapetis CECT4600</strain>
    </source>
</reference>
<dbReference type="KEGG" id="vta:B1353"/>
<accession>A0A2N8ZM24</accession>
<keyword evidence="3" id="KW-1185">Reference proteome</keyword>
<feature type="domain" description="Sulfatase-modifying factor enzyme-like" evidence="1">
    <location>
        <begin position="53"/>
        <end position="274"/>
    </location>
</feature>
<gene>
    <name evidence="2" type="ORF">VTAP4600_B1353</name>
</gene>
<evidence type="ECO:0000313" key="3">
    <source>
        <dbReference type="Proteomes" id="UP000235828"/>
    </source>
</evidence>
<dbReference type="SUPFAM" id="SSF56436">
    <property type="entry name" value="C-type lectin-like"/>
    <property type="match status" value="1"/>
</dbReference>
<name>A0A2N8ZM24_9VIBR</name>
<dbReference type="OrthoDB" id="9768004at2"/>
<dbReference type="Gene3D" id="3.90.1580.10">
    <property type="entry name" value="paralog of FGE (formylglycine-generating enzyme)"/>
    <property type="match status" value="1"/>
</dbReference>
<dbReference type="PANTHER" id="PTHR23150">
    <property type="entry name" value="SULFATASE MODIFYING FACTOR 1, 2"/>
    <property type="match status" value="1"/>
</dbReference>